<accession>A0ABR2M193</accession>
<keyword evidence="2" id="KW-1185">Reference proteome</keyword>
<protein>
    <submittedName>
        <fullName evidence="1">Uncharacterized protein</fullName>
    </submittedName>
</protein>
<reference evidence="1 2" key="1">
    <citation type="journal article" date="2022" name="Nat. Plants">
        <title>Genomes of leafy and leafless Platanthera orchids illuminate the evolution of mycoheterotrophy.</title>
        <authorList>
            <person name="Li M.H."/>
            <person name="Liu K.W."/>
            <person name="Li Z."/>
            <person name="Lu H.C."/>
            <person name="Ye Q.L."/>
            <person name="Zhang D."/>
            <person name="Wang J.Y."/>
            <person name="Li Y.F."/>
            <person name="Zhong Z.M."/>
            <person name="Liu X."/>
            <person name="Yu X."/>
            <person name="Liu D.K."/>
            <person name="Tu X.D."/>
            <person name="Liu B."/>
            <person name="Hao Y."/>
            <person name="Liao X.Y."/>
            <person name="Jiang Y.T."/>
            <person name="Sun W.H."/>
            <person name="Chen J."/>
            <person name="Chen Y.Q."/>
            <person name="Ai Y."/>
            <person name="Zhai J.W."/>
            <person name="Wu S.S."/>
            <person name="Zhou Z."/>
            <person name="Hsiao Y.Y."/>
            <person name="Wu W.L."/>
            <person name="Chen Y.Y."/>
            <person name="Lin Y.F."/>
            <person name="Hsu J.L."/>
            <person name="Li C.Y."/>
            <person name="Wang Z.W."/>
            <person name="Zhao X."/>
            <person name="Zhong W.Y."/>
            <person name="Ma X.K."/>
            <person name="Ma L."/>
            <person name="Huang J."/>
            <person name="Chen G.Z."/>
            <person name="Huang M.Z."/>
            <person name="Huang L."/>
            <person name="Peng D.H."/>
            <person name="Luo Y.B."/>
            <person name="Zou S.Q."/>
            <person name="Chen S.P."/>
            <person name="Lan S."/>
            <person name="Tsai W.C."/>
            <person name="Van de Peer Y."/>
            <person name="Liu Z.J."/>
        </authorList>
    </citation>
    <scope>NUCLEOTIDE SEQUENCE [LARGE SCALE GENOMIC DNA]</scope>
    <source>
        <strain evidence="1">Lor288</strain>
    </source>
</reference>
<dbReference type="Proteomes" id="UP001412067">
    <property type="component" value="Unassembled WGS sequence"/>
</dbReference>
<organism evidence="1 2">
    <name type="scientific">Platanthera guangdongensis</name>
    <dbReference type="NCBI Taxonomy" id="2320717"/>
    <lineage>
        <taxon>Eukaryota</taxon>
        <taxon>Viridiplantae</taxon>
        <taxon>Streptophyta</taxon>
        <taxon>Embryophyta</taxon>
        <taxon>Tracheophyta</taxon>
        <taxon>Spermatophyta</taxon>
        <taxon>Magnoliopsida</taxon>
        <taxon>Liliopsida</taxon>
        <taxon>Asparagales</taxon>
        <taxon>Orchidaceae</taxon>
        <taxon>Orchidoideae</taxon>
        <taxon>Orchideae</taxon>
        <taxon>Orchidinae</taxon>
        <taxon>Platanthera</taxon>
    </lineage>
</organism>
<comment type="caution">
    <text evidence="1">The sequence shown here is derived from an EMBL/GenBank/DDBJ whole genome shotgun (WGS) entry which is preliminary data.</text>
</comment>
<gene>
    <name evidence="1" type="ORF">KSP40_PGU001757</name>
</gene>
<dbReference type="EMBL" id="JBBWWR010000013">
    <property type="protein sequence ID" value="KAK8955875.1"/>
    <property type="molecule type" value="Genomic_DNA"/>
</dbReference>
<name>A0ABR2M193_9ASPA</name>
<evidence type="ECO:0000313" key="2">
    <source>
        <dbReference type="Proteomes" id="UP001412067"/>
    </source>
</evidence>
<evidence type="ECO:0000313" key="1">
    <source>
        <dbReference type="EMBL" id="KAK8955875.1"/>
    </source>
</evidence>
<sequence>MFRKRENPESRTVLEWRRSSSSSFPRVAALCKDLLSLVETEKRLSLILAWEESKKVKAENKKNLEGRINPVKDAIKEEYCSKSRPIRSISRSSFSFFLILIIGQRAGIGPREMLVTSPSWRTLGRTLPLAHVFKLVARWQS</sequence>
<proteinExistence type="predicted"/>